<dbReference type="GO" id="GO:0006310">
    <property type="term" value="P:DNA recombination"/>
    <property type="evidence" value="ECO:0007669"/>
    <property type="project" value="UniProtKB-KW"/>
</dbReference>
<protein>
    <submittedName>
        <fullName evidence="8">Tyrosine-type recombinase/integrase</fullName>
    </submittedName>
</protein>
<feature type="domain" description="Core-binding (CB)" evidence="7">
    <location>
        <begin position="1"/>
        <end position="84"/>
    </location>
</feature>
<dbReference type="InterPro" id="IPR050090">
    <property type="entry name" value="Tyrosine_recombinase_XerCD"/>
</dbReference>
<evidence type="ECO:0000256" key="2">
    <source>
        <dbReference type="ARBA" id="ARBA00023125"/>
    </source>
</evidence>
<gene>
    <name evidence="8" type="ORF">G4Z02_03435</name>
</gene>
<dbReference type="Pfam" id="PF00589">
    <property type="entry name" value="Phage_integrase"/>
    <property type="match status" value="1"/>
</dbReference>
<dbReference type="Proteomes" id="UP000514720">
    <property type="component" value="Chromosome"/>
</dbReference>
<evidence type="ECO:0000313" key="9">
    <source>
        <dbReference type="Proteomes" id="UP000514720"/>
    </source>
</evidence>
<dbReference type="InterPro" id="IPR044925">
    <property type="entry name" value="His-Me_finger_sf"/>
</dbReference>
<dbReference type="InterPro" id="IPR013762">
    <property type="entry name" value="Integrase-like_cat_sf"/>
</dbReference>
<keyword evidence="9" id="KW-1185">Reference proteome</keyword>
<evidence type="ECO:0000256" key="3">
    <source>
        <dbReference type="ARBA" id="ARBA00023172"/>
    </source>
</evidence>
<feature type="domain" description="Tyr recombinase" evidence="6">
    <location>
        <begin position="100"/>
        <end position="281"/>
    </location>
</feature>
<dbReference type="GO" id="GO:0003677">
    <property type="term" value="F:DNA binding"/>
    <property type="evidence" value="ECO:0007669"/>
    <property type="project" value="UniProtKB-UniRule"/>
</dbReference>
<dbReference type="Gene3D" id="3.90.75.20">
    <property type="match status" value="1"/>
</dbReference>
<keyword evidence="2 4" id="KW-0238">DNA-binding</keyword>
<dbReference type="PROSITE" id="PS51900">
    <property type="entry name" value="CB"/>
    <property type="match status" value="1"/>
</dbReference>
<evidence type="ECO:0000259" key="6">
    <source>
        <dbReference type="PROSITE" id="PS51898"/>
    </source>
</evidence>
<feature type="region of interest" description="Disordered" evidence="5">
    <location>
        <begin position="384"/>
        <end position="404"/>
    </location>
</feature>
<evidence type="ECO:0000259" key="7">
    <source>
        <dbReference type="PROSITE" id="PS51900"/>
    </source>
</evidence>
<sequence length="404" mass="46958">MKMNQALDNFLKLKEATFKPETVRYYKGKIPTIKKFMGNLDVEEVTDVDIADFLLKLKERNPEISKRTQRKYVDIIMSIVNKGKKEADKLKFTRPKPVLKKIKKVSDENIALILNYYVSNLSYANNHKYYLLINLLLDTGVRINELVNIKMKNINLSMNSIHLDVTKTDSDRTVYFSDRTRQILLSYINKHIDGHEYLFYSQDGKGHIHRDSVYKSIARLQKRLNIKQSISPHKFRHAFATKLLRKTGDIEVVRQLLGHKHLETTQIYLDYEDEYLKKVYDKAMNNNGMYNAKNQNKEDQDLSKAKVLQDHYQVKCDVCNTDINTPKDDIQIYCPKCGSVITVLHDKDNHAYAIETGVLVASSFLPGEPKKYVIHKDGNRGNNNVANLQWSDHPDYPSQDKQIN</sequence>
<dbReference type="SUPFAM" id="SSF56349">
    <property type="entry name" value="DNA breaking-rejoining enzymes"/>
    <property type="match status" value="1"/>
</dbReference>
<keyword evidence="3" id="KW-0233">DNA recombination</keyword>
<organism evidence="8 9">
    <name type="scientific">Candidatus Xianfuyuplasma coldseepsis</name>
    <dbReference type="NCBI Taxonomy" id="2782163"/>
    <lineage>
        <taxon>Bacteria</taxon>
        <taxon>Bacillati</taxon>
        <taxon>Mycoplasmatota</taxon>
        <taxon>Mollicutes</taxon>
        <taxon>Candidatus Izemoplasmatales</taxon>
        <taxon>Candidatus Izemoplasmataceae</taxon>
        <taxon>Candidatus Xianfuyuplasma</taxon>
    </lineage>
</organism>
<evidence type="ECO:0000256" key="4">
    <source>
        <dbReference type="PROSITE-ProRule" id="PRU01248"/>
    </source>
</evidence>
<dbReference type="SUPFAM" id="SSF54060">
    <property type="entry name" value="His-Me finger endonucleases"/>
    <property type="match status" value="1"/>
</dbReference>
<evidence type="ECO:0000256" key="5">
    <source>
        <dbReference type="SAM" id="MobiDB-lite"/>
    </source>
</evidence>
<dbReference type="KEGG" id="xcl:G4Z02_03435"/>
<proteinExistence type="inferred from homology"/>
<dbReference type="GO" id="GO:0015074">
    <property type="term" value="P:DNA integration"/>
    <property type="evidence" value="ECO:0007669"/>
    <property type="project" value="InterPro"/>
</dbReference>
<evidence type="ECO:0000256" key="1">
    <source>
        <dbReference type="ARBA" id="ARBA00008857"/>
    </source>
</evidence>
<name>A0A7L7KSC1_9MOLU</name>
<dbReference type="InterPro" id="IPR011010">
    <property type="entry name" value="DNA_brk_join_enz"/>
</dbReference>
<dbReference type="PROSITE" id="PS51898">
    <property type="entry name" value="TYR_RECOMBINASE"/>
    <property type="match status" value="1"/>
</dbReference>
<comment type="similarity">
    <text evidence="1">Belongs to the 'phage' integrase family.</text>
</comment>
<evidence type="ECO:0000313" key="8">
    <source>
        <dbReference type="EMBL" id="QMS84844.1"/>
    </source>
</evidence>
<dbReference type="CDD" id="cd00397">
    <property type="entry name" value="DNA_BRE_C"/>
    <property type="match status" value="1"/>
</dbReference>
<dbReference type="PANTHER" id="PTHR30349">
    <property type="entry name" value="PHAGE INTEGRASE-RELATED"/>
    <property type="match status" value="1"/>
</dbReference>
<accession>A0A7L7KSC1</accession>
<dbReference type="PANTHER" id="PTHR30349:SF41">
    <property type="entry name" value="INTEGRASE_RECOMBINASE PROTEIN MJ0367-RELATED"/>
    <property type="match status" value="1"/>
</dbReference>
<reference evidence="8 9" key="1">
    <citation type="submission" date="2020-02" db="EMBL/GenBank/DDBJ databases">
        <authorList>
            <person name="Zheng R.K."/>
            <person name="Sun C.M."/>
        </authorList>
    </citation>
    <scope>NUCLEOTIDE SEQUENCE [LARGE SCALE GENOMIC DNA]</scope>
    <source>
        <strain evidence="9">zrk13</strain>
    </source>
</reference>
<dbReference type="InterPro" id="IPR010998">
    <property type="entry name" value="Integrase_recombinase_N"/>
</dbReference>
<dbReference type="InterPro" id="IPR002104">
    <property type="entry name" value="Integrase_catalytic"/>
</dbReference>
<dbReference type="AlphaFoldDB" id="A0A7L7KSC1"/>
<dbReference type="InterPro" id="IPR044068">
    <property type="entry name" value="CB"/>
</dbReference>
<dbReference type="Gene3D" id="1.10.443.10">
    <property type="entry name" value="Intergrase catalytic core"/>
    <property type="match status" value="1"/>
</dbReference>
<dbReference type="Gene3D" id="1.10.150.130">
    <property type="match status" value="1"/>
</dbReference>
<dbReference type="EMBL" id="CP048914">
    <property type="protein sequence ID" value="QMS84844.1"/>
    <property type="molecule type" value="Genomic_DNA"/>
</dbReference>